<name>A0A9N9NR64_9GLOM</name>
<evidence type="ECO:0000313" key="2">
    <source>
        <dbReference type="EMBL" id="CAG8752983.1"/>
    </source>
</evidence>
<dbReference type="AlphaFoldDB" id="A0A9N9NR64"/>
<feature type="non-terminal residue" evidence="2">
    <location>
        <position position="1"/>
    </location>
</feature>
<keyword evidence="1" id="KW-0472">Membrane</keyword>
<evidence type="ECO:0000313" key="3">
    <source>
        <dbReference type="Proteomes" id="UP000789508"/>
    </source>
</evidence>
<feature type="non-terminal residue" evidence="2">
    <location>
        <position position="77"/>
    </location>
</feature>
<organism evidence="2 3">
    <name type="scientific">Ambispora leptoticha</name>
    <dbReference type="NCBI Taxonomy" id="144679"/>
    <lineage>
        <taxon>Eukaryota</taxon>
        <taxon>Fungi</taxon>
        <taxon>Fungi incertae sedis</taxon>
        <taxon>Mucoromycota</taxon>
        <taxon>Glomeromycotina</taxon>
        <taxon>Glomeromycetes</taxon>
        <taxon>Archaeosporales</taxon>
        <taxon>Ambisporaceae</taxon>
        <taxon>Ambispora</taxon>
    </lineage>
</organism>
<gene>
    <name evidence="2" type="ORF">ALEPTO_LOCUS13371</name>
</gene>
<dbReference type="EMBL" id="CAJVPS010041863">
    <property type="protein sequence ID" value="CAG8752983.1"/>
    <property type="molecule type" value="Genomic_DNA"/>
</dbReference>
<feature type="transmembrane region" description="Helical" evidence="1">
    <location>
        <begin position="26"/>
        <end position="45"/>
    </location>
</feature>
<protein>
    <submittedName>
        <fullName evidence="2">13780_t:CDS:1</fullName>
    </submittedName>
</protein>
<keyword evidence="1" id="KW-1133">Transmembrane helix</keyword>
<accession>A0A9N9NR64</accession>
<sequence>NTILPNNFGNNVVFALITFPTSENKHSLGVLVMLVVLVVLIAGIARNFRPFHLKSELAVFFLKTSTPWNLSRNQAQE</sequence>
<proteinExistence type="predicted"/>
<comment type="caution">
    <text evidence="2">The sequence shown here is derived from an EMBL/GenBank/DDBJ whole genome shotgun (WGS) entry which is preliminary data.</text>
</comment>
<reference evidence="2" key="1">
    <citation type="submission" date="2021-06" db="EMBL/GenBank/DDBJ databases">
        <authorList>
            <person name="Kallberg Y."/>
            <person name="Tangrot J."/>
            <person name="Rosling A."/>
        </authorList>
    </citation>
    <scope>NUCLEOTIDE SEQUENCE</scope>
    <source>
        <strain evidence="2">FL130A</strain>
    </source>
</reference>
<evidence type="ECO:0000256" key="1">
    <source>
        <dbReference type="SAM" id="Phobius"/>
    </source>
</evidence>
<keyword evidence="3" id="KW-1185">Reference proteome</keyword>
<keyword evidence="1" id="KW-0812">Transmembrane</keyword>
<dbReference type="Proteomes" id="UP000789508">
    <property type="component" value="Unassembled WGS sequence"/>
</dbReference>